<keyword evidence="9" id="KW-1185">Reference proteome</keyword>
<gene>
    <name evidence="8" type="ORF">NBR_LOCUS14192</name>
</gene>
<dbReference type="InterPro" id="IPR037272">
    <property type="entry name" value="SNS_sf"/>
</dbReference>
<organism evidence="10">
    <name type="scientific">Nippostrongylus brasiliensis</name>
    <name type="common">Rat hookworm</name>
    <dbReference type="NCBI Taxonomy" id="27835"/>
    <lineage>
        <taxon>Eukaryota</taxon>
        <taxon>Metazoa</taxon>
        <taxon>Ecdysozoa</taxon>
        <taxon>Nematoda</taxon>
        <taxon>Chromadorea</taxon>
        <taxon>Rhabditida</taxon>
        <taxon>Rhabditina</taxon>
        <taxon>Rhabditomorpha</taxon>
        <taxon>Strongyloidea</taxon>
        <taxon>Heligmosomidae</taxon>
        <taxon>Nippostrongylus</taxon>
    </lineage>
</organism>
<keyword evidence="2" id="KW-0813">Transport</keyword>
<reference evidence="8 9" key="2">
    <citation type="submission" date="2018-11" db="EMBL/GenBank/DDBJ databases">
        <authorList>
            <consortium name="Pathogen Informatics"/>
        </authorList>
    </citation>
    <scope>NUCLEOTIDE SEQUENCE [LARGE SCALE GENOMIC DNA]</scope>
</reference>
<evidence type="ECO:0000313" key="10">
    <source>
        <dbReference type="WBParaSite" id="NBR_0001419101-mRNA-1"/>
    </source>
</evidence>
<feature type="transmembrane region" description="Helical" evidence="7">
    <location>
        <begin position="127"/>
        <end position="149"/>
    </location>
</feature>
<reference evidence="10" key="1">
    <citation type="submission" date="2017-02" db="UniProtKB">
        <authorList>
            <consortium name="WormBaseParasite"/>
        </authorList>
    </citation>
    <scope>IDENTIFICATION</scope>
</reference>
<feature type="transmembrane region" description="Helical" evidence="7">
    <location>
        <begin position="231"/>
        <end position="251"/>
    </location>
</feature>
<dbReference type="PANTHER" id="PTHR11616">
    <property type="entry name" value="SODIUM/CHLORIDE DEPENDENT TRANSPORTER"/>
    <property type="match status" value="1"/>
</dbReference>
<dbReference type="InterPro" id="IPR000175">
    <property type="entry name" value="Na/ntran_symport"/>
</dbReference>
<keyword evidence="3 7" id="KW-0812">Transmembrane</keyword>
<feature type="transmembrane region" description="Helical" evidence="7">
    <location>
        <begin position="59"/>
        <end position="76"/>
    </location>
</feature>
<keyword evidence="6 7" id="KW-0472">Membrane</keyword>
<dbReference type="GO" id="GO:0005283">
    <property type="term" value="F:amino acid:sodium symporter activity"/>
    <property type="evidence" value="ECO:0007669"/>
    <property type="project" value="TreeGrafter"/>
</dbReference>
<comment type="subcellular location">
    <subcellularLocation>
        <location evidence="1">Membrane</location>
        <topology evidence="1">Multi-pass membrane protein</topology>
    </subcellularLocation>
</comment>
<keyword evidence="4" id="KW-0769">Symport</keyword>
<dbReference type="GO" id="GO:0005886">
    <property type="term" value="C:plasma membrane"/>
    <property type="evidence" value="ECO:0007669"/>
    <property type="project" value="TreeGrafter"/>
</dbReference>
<dbReference type="AlphaFoldDB" id="A0A0N4YCC9"/>
<evidence type="ECO:0000256" key="6">
    <source>
        <dbReference type="ARBA" id="ARBA00023136"/>
    </source>
</evidence>
<evidence type="ECO:0000313" key="9">
    <source>
        <dbReference type="Proteomes" id="UP000271162"/>
    </source>
</evidence>
<feature type="transmembrane region" description="Helical" evidence="7">
    <location>
        <begin position="82"/>
        <end position="106"/>
    </location>
</feature>
<keyword evidence="5 7" id="KW-1133">Transmembrane helix</keyword>
<dbReference type="EMBL" id="UYSL01021272">
    <property type="protein sequence ID" value="VDL77781.1"/>
    <property type="molecule type" value="Genomic_DNA"/>
</dbReference>
<feature type="transmembrane region" description="Helical" evidence="7">
    <location>
        <begin position="161"/>
        <end position="181"/>
    </location>
</feature>
<evidence type="ECO:0000256" key="7">
    <source>
        <dbReference type="SAM" id="Phobius"/>
    </source>
</evidence>
<evidence type="ECO:0000256" key="4">
    <source>
        <dbReference type="ARBA" id="ARBA00022847"/>
    </source>
</evidence>
<dbReference type="PROSITE" id="PS50267">
    <property type="entry name" value="NA_NEUROTRAN_SYMP_3"/>
    <property type="match status" value="1"/>
</dbReference>
<dbReference type="Proteomes" id="UP000271162">
    <property type="component" value="Unassembled WGS sequence"/>
</dbReference>
<accession>A0A0N4YCC9</accession>
<feature type="transmembrane region" description="Helical" evidence="7">
    <location>
        <begin position="18"/>
        <end position="39"/>
    </location>
</feature>
<dbReference type="PANTHER" id="PTHR11616:SF241">
    <property type="entry name" value="SODIUM- AND CHLORIDE-DEPENDENT GLYCINE TRANSPORTER 2"/>
    <property type="match status" value="1"/>
</dbReference>
<dbReference type="WBParaSite" id="NBR_0001419101-mRNA-1">
    <property type="protein sequence ID" value="NBR_0001419101-mRNA-1"/>
    <property type="gene ID" value="NBR_0001419101"/>
</dbReference>
<feature type="transmembrane region" description="Helical" evidence="7">
    <location>
        <begin position="202"/>
        <end position="225"/>
    </location>
</feature>
<dbReference type="Pfam" id="PF00209">
    <property type="entry name" value="SNF"/>
    <property type="match status" value="1"/>
</dbReference>
<proteinExistence type="predicted"/>
<evidence type="ECO:0000256" key="2">
    <source>
        <dbReference type="ARBA" id="ARBA00022448"/>
    </source>
</evidence>
<evidence type="ECO:0000256" key="5">
    <source>
        <dbReference type="ARBA" id="ARBA00022989"/>
    </source>
</evidence>
<dbReference type="GO" id="GO:0089718">
    <property type="term" value="P:amino acid import across plasma membrane"/>
    <property type="evidence" value="ECO:0007669"/>
    <property type="project" value="TreeGrafter"/>
</dbReference>
<evidence type="ECO:0000256" key="1">
    <source>
        <dbReference type="ARBA" id="ARBA00004141"/>
    </source>
</evidence>
<dbReference type="STRING" id="27835.A0A0N4YCC9"/>
<dbReference type="SUPFAM" id="SSF161070">
    <property type="entry name" value="SNF-like"/>
    <property type="match status" value="1"/>
</dbReference>
<protein>
    <submittedName>
        <fullName evidence="10">Transporter (inferred by orthology to a C. elegans protein)</fullName>
    </submittedName>
</protein>
<evidence type="ECO:0000313" key="8">
    <source>
        <dbReference type="EMBL" id="VDL77781.1"/>
    </source>
</evidence>
<name>A0A0N4YCC9_NIPBR</name>
<evidence type="ECO:0000256" key="3">
    <source>
        <dbReference type="ARBA" id="ARBA00022692"/>
    </source>
</evidence>
<sequence length="294" mass="33871">MIKLAAARPFNLPIFRDVVIISVAVILIHGITVISFIALIEKYADDVLPYERADQRSTLLNLHGYLPIALVAEVIAEMPFGWALTSLHFAIAALIPLLVVITDMWVLQSMLVEKYITNYRRQPRICYIFVAIVALCLVGLAVALMFIMPGTFRMVVLLDRIIKTIILILGVIQLVAVAYIYGFRRFSVNIRTMVGGRGPLNFFWWFNWIVFSPLIKLACFAFAFVGAQGYVIWQCIITGLTLVWVPVEFLVKNYERWTYREPMHTMFYPRDDWGPLDPYDREEAKQMERAVRVR</sequence>